<gene>
    <name evidence="1" type="ORF">BBIA_2148</name>
</gene>
<protein>
    <submittedName>
        <fullName evidence="1">Uncharacterized protein</fullName>
    </submittedName>
</protein>
<accession>A0A086ZU15</accession>
<dbReference type="EMBL" id="JGYN01000018">
    <property type="protein sequence ID" value="KFI50015.1"/>
    <property type="molecule type" value="Genomic_DNA"/>
</dbReference>
<keyword evidence="2" id="KW-1185">Reference proteome</keyword>
<reference evidence="1 2" key="1">
    <citation type="submission" date="2014-03" db="EMBL/GenBank/DDBJ databases">
        <title>Genomics of Bifidobacteria.</title>
        <authorList>
            <person name="Ventura M."/>
            <person name="Milani C."/>
            <person name="Lugli G.A."/>
        </authorList>
    </citation>
    <scope>NUCLEOTIDE SEQUENCE [LARGE SCALE GENOMIC DNA]</scope>
    <source>
        <strain evidence="1 2">DSM 23969</strain>
    </source>
</reference>
<dbReference type="Proteomes" id="UP000029108">
    <property type="component" value="Unassembled WGS sequence"/>
</dbReference>
<evidence type="ECO:0000313" key="2">
    <source>
        <dbReference type="Proteomes" id="UP000029108"/>
    </source>
</evidence>
<dbReference type="STRING" id="1437608.GCA_000771645_01889"/>
<name>A0A086ZU15_9BIFI</name>
<proteinExistence type="predicted"/>
<dbReference type="RefSeq" id="WP_033496272.1">
    <property type="nucleotide sequence ID" value="NZ_JDUU01000037.1"/>
</dbReference>
<evidence type="ECO:0000313" key="1">
    <source>
        <dbReference type="EMBL" id="KFI50015.1"/>
    </source>
</evidence>
<comment type="caution">
    <text evidence="1">The sequence shown here is derived from an EMBL/GenBank/DDBJ whole genome shotgun (WGS) entry which is preliminary data.</text>
</comment>
<dbReference type="OrthoDB" id="9984894at2"/>
<organism evidence="1 2">
    <name type="scientific">Bifidobacterium biavatii DSM 23969</name>
    <dbReference type="NCBI Taxonomy" id="1437608"/>
    <lineage>
        <taxon>Bacteria</taxon>
        <taxon>Bacillati</taxon>
        <taxon>Actinomycetota</taxon>
        <taxon>Actinomycetes</taxon>
        <taxon>Bifidobacteriales</taxon>
        <taxon>Bifidobacteriaceae</taxon>
        <taxon>Bifidobacterium</taxon>
    </lineage>
</organism>
<dbReference type="AlphaFoldDB" id="A0A086ZU15"/>
<sequence length="89" mass="9384">MANRVKLNYKGFKAIRQSAPVMHKVTLAAKGVADRANMLKSSPRAQYGYAVAQTTSKGSIALASTKGSAAAKRDNAKHNTLLKAVIPDG</sequence>